<gene>
    <name evidence="2" type="ORF">ULMS_09500</name>
</gene>
<evidence type="ECO:0000313" key="2">
    <source>
        <dbReference type="EMBL" id="GEQ85442.1"/>
    </source>
</evidence>
<dbReference type="InterPro" id="IPR058792">
    <property type="entry name" value="Beta-barrel_RND_2"/>
</dbReference>
<dbReference type="AlphaFoldDB" id="A0A5J4FWA6"/>
<comment type="caution">
    <text evidence="2">The sequence shown here is derived from an EMBL/GenBank/DDBJ whole genome shotgun (WGS) entry which is preliminary data.</text>
</comment>
<reference evidence="2 3" key="1">
    <citation type="submission" date="2019-08" db="EMBL/GenBank/DDBJ databases">
        <title>Ulvibacter marinistellae sp. nov., isolated from a starfish, Patiria pectinifera.</title>
        <authorList>
            <person name="Kawano K."/>
            <person name="Ushijima N."/>
            <person name="Kihara M."/>
            <person name="Itoh H."/>
        </authorList>
    </citation>
    <scope>NUCLEOTIDE SEQUENCE [LARGE SCALE GENOMIC DNA]</scope>
    <source>
        <strain evidence="2 3">KK4</strain>
    </source>
</reference>
<sequence>MRNIILILLGVLLIVGAVLGSNYLIENNNKPKPVIEKVVSTVFVKEAKNDTVAILIPANGTLEAKNKLELFAEVQGLFQSSAQTFKAGQPFNKGQTLISINAAEFYASVQASKSEFINLVTSLMPDLRLDYPEAFPTWDSYLKSLKVDGSLPPLPEIKTDAVNYFITGRGVQASYYSIKNLEQRLGKYSIRAPFNGILTETLVTKGTLVRQGQKLGEYIDTSVFELELAIAKEFSDLLELNEEVSLAVPESDETYKGKVSRINGRIDPATQTIKVFVEVKNENQDLKEGMYLEAQLEARKQENAIEISRKLLVDENKVFVVKDTVLDLIKINPVYFAPNKVVIQGIPDGSKLVSKPIPGAYVGMLVKINEETNNQ</sequence>
<dbReference type="PANTHER" id="PTHR30469">
    <property type="entry name" value="MULTIDRUG RESISTANCE PROTEIN MDTA"/>
    <property type="match status" value="1"/>
</dbReference>
<proteinExistence type="predicted"/>
<organism evidence="2 3">
    <name type="scientific">Patiriisocius marinistellae</name>
    <dbReference type="NCBI Taxonomy" id="2494560"/>
    <lineage>
        <taxon>Bacteria</taxon>
        <taxon>Pseudomonadati</taxon>
        <taxon>Bacteroidota</taxon>
        <taxon>Flavobacteriia</taxon>
        <taxon>Flavobacteriales</taxon>
        <taxon>Flavobacteriaceae</taxon>
        <taxon>Patiriisocius</taxon>
    </lineage>
</organism>
<name>A0A5J4FWA6_9FLAO</name>
<dbReference type="SUPFAM" id="SSF111369">
    <property type="entry name" value="HlyD-like secretion proteins"/>
    <property type="match status" value="1"/>
</dbReference>
<dbReference type="Gene3D" id="2.40.50.100">
    <property type="match status" value="1"/>
</dbReference>
<protein>
    <recommendedName>
        <fullName evidence="1">CusB-like beta-barrel domain-containing protein</fullName>
    </recommendedName>
</protein>
<dbReference type="PANTHER" id="PTHR30469:SF15">
    <property type="entry name" value="HLYD FAMILY OF SECRETION PROTEINS"/>
    <property type="match status" value="1"/>
</dbReference>
<dbReference type="GO" id="GO:0015562">
    <property type="term" value="F:efflux transmembrane transporter activity"/>
    <property type="evidence" value="ECO:0007669"/>
    <property type="project" value="TreeGrafter"/>
</dbReference>
<evidence type="ECO:0000313" key="3">
    <source>
        <dbReference type="Proteomes" id="UP000326994"/>
    </source>
</evidence>
<keyword evidence="3" id="KW-1185">Reference proteome</keyword>
<accession>A0A5J4FWA6</accession>
<feature type="domain" description="CusB-like beta-barrel" evidence="1">
    <location>
        <begin position="229"/>
        <end position="299"/>
    </location>
</feature>
<dbReference type="Proteomes" id="UP000326994">
    <property type="component" value="Unassembled WGS sequence"/>
</dbReference>
<dbReference type="OrthoDB" id="1114717at2"/>
<dbReference type="EMBL" id="BKCF01000001">
    <property type="protein sequence ID" value="GEQ85442.1"/>
    <property type="molecule type" value="Genomic_DNA"/>
</dbReference>
<dbReference type="Gene3D" id="2.40.30.170">
    <property type="match status" value="1"/>
</dbReference>
<dbReference type="Pfam" id="PF25954">
    <property type="entry name" value="Beta-barrel_RND_2"/>
    <property type="match status" value="1"/>
</dbReference>
<dbReference type="GO" id="GO:1990281">
    <property type="term" value="C:efflux pump complex"/>
    <property type="evidence" value="ECO:0007669"/>
    <property type="project" value="TreeGrafter"/>
</dbReference>
<evidence type="ECO:0000259" key="1">
    <source>
        <dbReference type="Pfam" id="PF25954"/>
    </source>
</evidence>
<dbReference type="RefSeq" id="WP_151893361.1">
    <property type="nucleotide sequence ID" value="NZ_BKCF01000001.1"/>
</dbReference>